<dbReference type="EMBL" id="KI925528">
    <property type="protein sequence ID" value="ETW50160.1"/>
    <property type="molecule type" value="Genomic_DNA"/>
</dbReference>
<dbReference type="AlphaFoldDB" id="A0A024WTU7"/>
<evidence type="ECO:0000313" key="1">
    <source>
        <dbReference type="EMBL" id="ETW50160.1"/>
    </source>
</evidence>
<gene>
    <name evidence="1" type="ORF">PFMALIP_01848</name>
</gene>
<reference evidence="1 2" key="1">
    <citation type="submission" date="2013-02" db="EMBL/GenBank/DDBJ databases">
        <title>The Genome Annotation of Plasmodium falciparum MaliPS096_E11.</title>
        <authorList>
            <consortium name="The Broad Institute Genome Sequencing Platform"/>
            <consortium name="The Broad Institute Genome Sequencing Center for Infectious Disease"/>
            <person name="Neafsey D."/>
            <person name="Hoffman S."/>
            <person name="Volkman S."/>
            <person name="Rosenthal P."/>
            <person name="Walker B."/>
            <person name="Young S.K."/>
            <person name="Zeng Q."/>
            <person name="Gargeya S."/>
            <person name="Fitzgerald M."/>
            <person name="Haas B."/>
            <person name="Abouelleil A."/>
            <person name="Allen A.W."/>
            <person name="Alvarado L."/>
            <person name="Arachchi H.M."/>
            <person name="Berlin A.M."/>
            <person name="Chapman S.B."/>
            <person name="Gainer-Dewar J."/>
            <person name="Goldberg J."/>
            <person name="Griggs A."/>
            <person name="Gujja S."/>
            <person name="Hansen M."/>
            <person name="Howarth C."/>
            <person name="Imamovic A."/>
            <person name="Ireland A."/>
            <person name="Larimer J."/>
            <person name="McCowan C."/>
            <person name="Murphy C."/>
            <person name="Pearson M."/>
            <person name="Poon T.W."/>
            <person name="Priest M."/>
            <person name="Roberts A."/>
            <person name="Saif S."/>
            <person name="Shea T."/>
            <person name="Sisk P."/>
            <person name="Sykes S."/>
            <person name="Wortman J."/>
            <person name="Nusbaum C."/>
            <person name="Birren B."/>
        </authorList>
    </citation>
    <scope>NUCLEOTIDE SEQUENCE [LARGE SCALE GENOMIC DNA]</scope>
    <source>
        <strain evidence="1 2">MaliPS096_E11</strain>
    </source>
</reference>
<protein>
    <submittedName>
        <fullName evidence="1">Uncharacterized protein</fullName>
    </submittedName>
</protein>
<sequence>MIENKDMEKGIVKNDGNVEKVETSGVFNSPDFVDIDKNNIKRKADYIDGAFEGLTKRNISNSNIKPEKTIFESRCEKSIADARACDKLVEKKPAKTIFEAQRCEKSNADARASEKLIEKKPEKTIFESQRCEKSIADARACDKLVEKKPEKTIFESQGCEKSTADARASDKLCDKVGNVYVFESQGSIRNDVYARAGEKLIQKKPEKIIFESQQCKEIITDFRSSDKIKEVMKRNLTDECHNI</sequence>
<proteinExistence type="predicted"/>
<name>A0A024WTU7_PLAFA</name>
<organism evidence="1 2">
    <name type="scientific">Plasmodium falciparum MaliPS096_E11</name>
    <dbReference type="NCBI Taxonomy" id="1036727"/>
    <lineage>
        <taxon>Eukaryota</taxon>
        <taxon>Sar</taxon>
        <taxon>Alveolata</taxon>
        <taxon>Apicomplexa</taxon>
        <taxon>Aconoidasida</taxon>
        <taxon>Haemosporida</taxon>
        <taxon>Plasmodiidae</taxon>
        <taxon>Plasmodium</taxon>
        <taxon>Plasmodium (Laverania)</taxon>
    </lineage>
</organism>
<dbReference type="OrthoDB" id="341422at2759"/>
<dbReference type="Proteomes" id="UP000030699">
    <property type="component" value="Unassembled WGS sequence"/>
</dbReference>
<evidence type="ECO:0000313" key="2">
    <source>
        <dbReference type="Proteomes" id="UP000030699"/>
    </source>
</evidence>
<accession>A0A024WTU7</accession>
<dbReference type="PANTHER" id="PTHR36489">
    <property type="entry name" value="PROTEIN-COUPLED RECEPTOR GPR1, PUTATIVE-RELATED"/>
    <property type="match status" value="1"/>
</dbReference>
<dbReference type="PANTHER" id="PTHR36489:SF1">
    <property type="entry name" value="G-PROTEIN COUPLED RECEPTORS FAMILY 1 PROFILE DOMAIN-CONTAINING PROTEIN"/>
    <property type="match status" value="1"/>
</dbReference>
<reference evidence="1 2" key="2">
    <citation type="submission" date="2013-02" db="EMBL/GenBank/DDBJ databases">
        <title>The Genome Sequence of Plasmodium falciparum MaliPS096_E11.</title>
        <authorList>
            <consortium name="The Broad Institute Genome Sequencing Platform"/>
            <consortium name="The Broad Institute Genome Sequencing Center for Infectious Disease"/>
            <person name="Neafsey D."/>
            <person name="Cheeseman I."/>
            <person name="Volkman S."/>
            <person name="Adams J."/>
            <person name="Walker B."/>
            <person name="Young S.K."/>
            <person name="Zeng Q."/>
            <person name="Gargeya S."/>
            <person name="Fitzgerald M."/>
            <person name="Haas B."/>
            <person name="Abouelleil A."/>
            <person name="Alvarado L."/>
            <person name="Arachchi H.M."/>
            <person name="Berlin A.M."/>
            <person name="Chapman S.B."/>
            <person name="Dewar J."/>
            <person name="Goldberg J."/>
            <person name="Griggs A."/>
            <person name="Gujja S."/>
            <person name="Hansen M."/>
            <person name="Howarth C."/>
            <person name="Imamovic A."/>
            <person name="Larimer J."/>
            <person name="McCowan C."/>
            <person name="Murphy C."/>
            <person name="Neiman D."/>
            <person name="Pearson M."/>
            <person name="Priest M."/>
            <person name="Roberts A."/>
            <person name="Saif S."/>
            <person name="Shea T."/>
            <person name="Sisk P."/>
            <person name="Sykes S."/>
            <person name="Wortman J."/>
            <person name="Nusbaum C."/>
            <person name="Birren B."/>
        </authorList>
    </citation>
    <scope>NUCLEOTIDE SEQUENCE [LARGE SCALE GENOMIC DNA]</scope>
    <source>
        <strain evidence="1 2">MaliPS096_E11</strain>
    </source>
</reference>